<evidence type="ECO:0000259" key="10">
    <source>
        <dbReference type="PROSITE" id="PS50075"/>
    </source>
</evidence>
<dbReference type="GO" id="GO:0031177">
    <property type="term" value="F:phosphopantetheine binding"/>
    <property type="evidence" value="ECO:0007669"/>
    <property type="project" value="InterPro"/>
</dbReference>
<evidence type="ECO:0000259" key="12">
    <source>
        <dbReference type="PROSITE" id="PS52019"/>
    </source>
</evidence>
<dbReference type="Pfam" id="PF00550">
    <property type="entry name" value="PP-binding"/>
    <property type="match status" value="2"/>
</dbReference>
<evidence type="ECO:0000256" key="3">
    <source>
        <dbReference type="ARBA" id="ARBA00022450"/>
    </source>
</evidence>
<dbReference type="InterPro" id="IPR009081">
    <property type="entry name" value="PP-bd_ACP"/>
</dbReference>
<dbReference type="Gene3D" id="1.10.1240.100">
    <property type="match status" value="1"/>
</dbReference>
<keyword evidence="4" id="KW-0963">Cytoplasm</keyword>
<dbReference type="InterPro" id="IPR042104">
    <property type="entry name" value="PKS_dehydratase_sf"/>
</dbReference>
<dbReference type="PROSITE" id="PS50075">
    <property type="entry name" value="CARRIER"/>
    <property type="match status" value="2"/>
</dbReference>
<dbReference type="InterPro" id="IPR020841">
    <property type="entry name" value="PKS_Beta-ketoAc_synthase_dom"/>
</dbReference>
<dbReference type="SMART" id="SM00825">
    <property type="entry name" value="PKS_KS"/>
    <property type="match status" value="1"/>
</dbReference>
<keyword evidence="3" id="KW-0596">Phosphopantetheine</keyword>
<evidence type="ECO:0000256" key="8">
    <source>
        <dbReference type="PROSITE-ProRule" id="PRU01363"/>
    </source>
</evidence>
<keyword evidence="9" id="KW-0175">Coiled coil</keyword>
<feature type="domain" description="PKS/mFAS DH" evidence="12">
    <location>
        <begin position="1"/>
        <end position="283"/>
    </location>
</feature>
<dbReference type="InterPro" id="IPR014031">
    <property type="entry name" value="Ketoacyl_synth_C"/>
</dbReference>
<dbReference type="RefSeq" id="WP_007960993.1">
    <property type="nucleotide sequence ID" value="NZ_CP010978.1"/>
</dbReference>
<feature type="active site" description="Proton donor; for dehydratase activity" evidence="8">
    <location>
        <position position="192"/>
    </location>
</feature>
<dbReference type="Pfam" id="PF00109">
    <property type="entry name" value="ketoacyl-synt"/>
    <property type="match status" value="1"/>
</dbReference>
<dbReference type="GO" id="GO:0005886">
    <property type="term" value="C:plasma membrane"/>
    <property type="evidence" value="ECO:0007669"/>
    <property type="project" value="TreeGrafter"/>
</dbReference>
<dbReference type="GO" id="GO:0006633">
    <property type="term" value="P:fatty acid biosynthetic process"/>
    <property type="evidence" value="ECO:0007669"/>
    <property type="project" value="TreeGrafter"/>
</dbReference>
<organism evidence="13 14">
    <name type="scientific">Pelosinus fermentans JBW45</name>
    <dbReference type="NCBI Taxonomy" id="1192197"/>
    <lineage>
        <taxon>Bacteria</taxon>
        <taxon>Bacillati</taxon>
        <taxon>Bacillota</taxon>
        <taxon>Negativicutes</taxon>
        <taxon>Selenomonadales</taxon>
        <taxon>Sporomusaceae</taxon>
        <taxon>Pelosinus</taxon>
    </lineage>
</organism>
<comment type="pathway">
    <text evidence="2">Antibiotic biosynthesis.</text>
</comment>
<dbReference type="SUPFAM" id="SSF47336">
    <property type="entry name" value="ACP-like"/>
    <property type="match status" value="2"/>
</dbReference>
<dbReference type="STRING" id="1192197.JBW_00054"/>
<accession>I9DAF9</accession>
<dbReference type="GO" id="GO:0047879">
    <property type="term" value="F:erythronolide synthase activity"/>
    <property type="evidence" value="ECO:0007669"/>
    <property type="project" value="UniProtKB-EC"/>
</dbReference>
<evidence type="ECO:0000256" key="1">
    <source>
        <dbReference type="ARBA" id="ARBA00004496"/>
    </source>
</evidence>
<sequence>MDKQFNTIMDCNNQIIKNHLVYGEFLLPGLAYIDILFQIAQSNGFDVHKTVLKNISIFNPLVVREDLSIDLTISFKEHNGYCKILVEGIGKGINGEIVQAHKKYMSAELHPNDGVSFDQTIDIEDIKRRAAHIVNIEEAYTQARKNGLVHQDIIKANGNAYLTDEGGLFNLAVPTNYIEDAKDYIFHPTLLDSSTMVATMVLKSLLSGKSDQHVEILYIPIFYEAFFAAELLQAQCYVRVLASSVSVIKDIVYLDIEFFDEKGKQIGILKRLTLKQIRSKDTLISPQATVSNMPKHDVPSVSVTPSLNDQTISNETLKTILTNIFGKYLKMKPHQINLQLGFFELGLESAELLEVITELETILDKTLNPTLLFECNNIEELITYFEQEEFDQANTNKSMTDTFIGSKKVVSESNQESLNKCQETDIAIIALEGRYPEARNIQEFWGNLQDGKDCIVEIPKERWDYSLYFDEDRNKLGKTCSKWGGFIDDVDKFDPLFFNVVPKYAGIMDPQERLFLECAWNLFESIGYTKETLQRLYQGRVGVYVGAMYMQHHFFDADVATESALTISSYGSIANRVSYYFNLQGPSVAVDTMCSSSATAIHMACESIIRGECQAAIAGGVNVSIHPKKYVGLSQVQLLGSHLNCRSFGDGDGYIPGEGVGAVLLKPLSKAIQDKDSIIAVIKSTITNHGGRGNAYAVPNGNAQARLIEDNFKKSGIDPRTISYVEAAANGSALGDPIEFNALTRVFKKYTSDQQFCAIGSVKSNIGHVEAASGIAQLTKVILQLQHRQLVPSIKADPLNPNINFNNTPFYLQRELQEWKRPILMINGEECEFPRRATTCAFGAGGSNAHLIIEEYIPNQEEPVDDRFIETPQIMIFSAKNQERLLAVAEQMLICFERQKELNLADVAYTLQVGREAMDSRLAIVVSNQEELVNVLKEFLKSAKENKEIDDFIPLFTWDLGEADSPIRSFLSGGLGESVVQVLLAERNLEKLAIYWTQGGNIPWEVLYNGQTVRKIYLPNYPFARERYWILTSEVTNHQSTITELFEEEEFKFTIDPHKSTQENIQDYSMQMLAKKLCIAQDQIKLNKNIYDYGMDSIVIMKFMHEFEKQFEIKVTFRDVVEYETLASLSTYLAQKVDSQKNQNKQAVNSKLEEEQQKMGETIDEQVVGALEKLVQGELRLTEVRKLIEGGGKI</sequence>
<dbReference type="EC" id="2.3.1.94" evidence="13"/>
<dbReference type="InterPro" id="IPR054514">
    <property type="entry name" value="RhiE-like_linker"/>
</dbReference>
<reference evidence="13 14" key="1">
    <citation type="journal article" date="2015" name="Genome Announc.">
        <title>Complete Genome Sequence of Pelosinus fermentans JBW45, a Member of a Remarkably Competitive Group of Negativicutes in the Firmicutes Phylum.</title>
        <authorList>
            <person name="De Leon K.B."/>
            <person name="Utturkar S.M."/>
            <person name="Camilleri L.B."/>
            <person name="Elias D.A."/>
            <person name="Arkin A.P."/>
            <person name="Fields M.W."/>
            <person name="Brown S.D."/>
            <person name="Wall J.D."/>
        </authorList>
    </citation>
    <scope>NUCLEOTIDE SEQUENCE [LARGE SCALE GENOMIC DNA]</scope>
    <source>
        <strain evidence="13 14">JBW45</strain>
    </source>
</reference>
<dbReference type="HOGENOM" id="CLU_006851_0_0_9"/>
<dbReference type="InterPro" id="IPR020806">
    <property type="entry name" value="PKS_PP-bd"/>
</dbReference>
<reference evidence="14" key="2">
    <citation type="submission" date="2015-02" db="EMBL/GenBank/DDBJ databases">
        <title>Complete Genome Sequence of Pelosinus fermentans JBW45.</title>
        <authorList>
            <person name="De Leon K.B."/>
            <person name="Utturkar S.M."/>
            <person name="Camilleri L.B."/>
            <person name="Arkin A.P."/>
            <person name="Fields M.W."/>
            <person name="Brown S.D."/>
            <person name="Wall J.D."/>
        </authorList>
    </citation>
    <scope>NUCLEOTIDE SEQUENCE [LARGE SCALE GENOMIC DNA]</scope>
    <source>
        <strain evidence="14">JBW45</strain>
    </source>
</reference>
<evidence type="ECO:0000256" key="7">
    <source>
        <dbReference type="ARBA" id="ARBA00022737"/>
    </source>
</evidence>
<dbReference type="Gene3D" id="1.10.1200.10">
    <property type="entry name" value="ACP-like"/>
    <property type="match status" value="2"/>
</dbReference>
<dbReference type="CDD" id="cd00833">
    <property type="entry name" value="PKS"/>
    <property type="match status" value="1"/>
</dbReference>
<dbReference type="Pfam" id="PF22336">
    <property type="entry name" value="RhiE-like_linker"/>
    <property type="match status" value="1"/>
</dbReference>
<keyword evidence="5" id="KW-0597">Phosphoprotein</keyword>
<dbReference type="EMBL" id="CP010978">
    <property type="protein sequence ID" value="AJQ25408.1"/>
    <property type="molecule type" value="Genomic_DNA"/>
</dbReference>
<name>I9DAF9_9FIRM</name>
<gene>
    <name evidence="13" type="ORF">JBW_00054</name>
</gene>
<dbReference type="InterPro" id="IPR016039">
    <property type="entry name" value="Thiolase-like"/>
</dbReference>
<feature type="active site" description="Proton acceptor; for dehydratase activity" evidence="8">
    <location>
        <position position="19"/>
    </location>
</feature>
<dbReference type="Gene3D" id="3.10.129.110">
    <property type="entry name" value="Polyketide synthase dehydratase"/>
    <property type="match status" value="1"/>
</dbReference>
<dbReference type="OrthoDB" id="2460252at2"/>
<dbReference type="PROSITE" id="PS52019">
    <property type="entry name" value="PKS_MFAS_DH"/>
    <property type="match status" value="1"/>
</dbReference>
<dbReference type="PANTHER" id="PTHR43775">
    <property type="entry name" value="FATTY ACID SYNTHASE"/>
    <property type="match status" value="1"/>
</dbReference>
<dbReference type="AlphaFoldDB" id="I9DAF9"/>
<dbReference type="Gene3D" id="3.40.47.10">
    <property type="match status" value="1"/>
</dbReference>
<keyword evidence="7" id="KW-0677">Repeat</keyword>
<dbReference type="PANTHER" id="PTHR43775:SF37">
    <property type="entry name" value="SI:DKEY-61P9.11"/>
    <property type="match status" value="1"/>
</dbReference>
<dbReference type="KEGG" id="pft:JBW_00054"/>
<feature type="domain" description="Carrier" evidence="10">
    <location>
        <begin position="1063"/>
        <end position="1137"/>
    </location>
</feature>
<evidence type="ECO:0000259" key="11">
    <source>
        <dbReference type="PROSITE" id="PS52004"/>
    </source>
</evidence>
<evidence type="ECO:0000256" key="5">
    <source>
        <dbReference type="ARBA" id="ARBA00022553"/>
    </source>
</evidence>
<feature type="region of interest" description="N-terminal hotdog fold" evidence="8">
    <location>
        <begin position="1"/>
        <end position="113"/>
    </location>
</feature>
<dbReference type="GO" id="GO:0004312">
    <property type="term" value="F:fatty acid synthase activity"/>
    <property type="evidence" value="ECO:0007669"/>
    <property type="project" value="TreeGrafter"/>
</dbReference>
<protein>
    <submittedName>
        <fullName evidence="13">6-deoxyerythronolide-B synthase</fullName>
        <ecNumber evidence="13">2.3.1.94</ecNumber>
    </submittedName>
</protein>
<comment type="subcellular location">
    <subcellularLocation>
        <location evidence="1">Cytoplasm</location>
    </subcellularLocation>
</comment>
<dbReference type="SUPFAM" id="SSF53901">
    <property type="entry name" value="Thiolase-like"/>
    <property type="match status" value="1"/>
</dbReference>
<dbReference type="PROSITE" id="PS52004">
    <property type="entry name" value="KS3_2"/>
    <property type="match status" value="1"/>
</dbReference>
<evidence type="ECO:0000256" key="9">
    <source>
        <dbReference type="SAM" id="Coils"/>
    </source>
</evidence>
<dbReference type="InterPro" id="IPR050091">
    <property type="entry name" value="PKS_NRPS_Biosynth_Enz"/>
</dbReference>
<evidence type="ECO:0000256" key="6">
    <source>
        <dbReference type="ARBA" id="ARBA00022679"/>
    </source>
</evidence>
<evidence type="ECO:0000256" key="2">
    <source>
        <dbReference type="ARBA" id="ARBA00004792"/>
    </source>
</evidence>
<keyword evidence="6 13" id="KW-0808">Transferase</keyword>
<dbReference type="InterPro" id="IPR014030">
    <property type="entry name" value="Ketoacyl_synth_N"/>
</dbReference>
<feature type="region of interest" description="C-terminal hotdog fold" evidence="8">
    <location>
        <begin position="131"/>
        <end position="283"/>
    </location>
</feature>
<keyword evidence="13" id="KW-0012">Acyltransferase</keyword>
<dbReference type="GO" id="GO:0071770">
    <property type="term" value="P:DIM/DIP cell wall layer assembly"/>
    <property type="evidence" value="ECO:0007669"/>
    <property type="project" value="TreeGrafter"/>
</dbReference>
<dbReference type="SMART" id="SM00823">
    <property type="entry name" value="PKS_PP"/>
    <property type="match status" value="2"/>
</dbReference>
<dbReference type="Pfam" id="PF02801">
    <property type="entry name" value="Ketoacyl-synt_C"/>
    <property type="match status" value="1"/>
</dbReference>
<dbReference type="InterPro" id="IPR036736">
    <property type="entry name" value="ACP-like_sf"/>
</dbReference>
<dbReference type="GO" id="GO:0005737">
    <property type="term" value="C:cytoplasm"/>
    <property type="evidence" value="ECO:0007669"/>
    <property type="project" value="UniProtKB-SubCell"/>
</dbReference>
<feature type="coiled-coil region" evidence="9">
    <location>
        <begin position="1137"/>
        <end position="1165"/>
    </location>
</feature>
<evidence type="ECO:0000313" key="13">
    <source>
        <dbReference type="EMBL" id="AJQ25408.1"/>
    </source>
</evidence>
<evidence type="ECO:0000313" key="14">
    <source>
        <dbReference type="Proteomes" id="UP000005361"/>
    </source>
</evidence>
<evidence type="ECO:0000256" key="4">
    <source>
        <dbReference type="ARBA" id="ARBA00022490"/>
    </source>
</evidence>
<dbReference type="InterPro" id="IPR049900">
    <property type="entry name" value="PKS_mFAS_DH"/>
</dbReference>
<proteinExistence type="predicted"/>
<feature type="domain" description="Carrier" evidence="10">
    <location>
        <begin position="312"/>
        <end position="389"/>
    </location>
</feature>
<dbReference type="Proteomes" id="UP000005361">
    <property type="component" value="Chromosome"/>
</dbReference>
<feature type="domain" description="Ketosynthase family 3 (KS3)" evidence="11">
    <location>
        <begin position="423"/>
        <end position="855"/>
    </location>
</feature>